<dbReference type="PROSITE" id="PS51257">
    <property type="entry name" value="PROKAR_LIPOPROTEIN"/>
    <property type="match status" value="1"/>
</dbReference>
<feature type="domain" description="RagB/SusD" evidence="6">
    <location>
        <begin position="395"/>
        <end position="593"/>
    </location>
</feature>
<evidence type="ECO:0000259" key="7">
    <source>
        <dbReference type="Pfam" id="PF14322"/>
    </source>
</evidence>
<evidence type="ECO:0000313" key="8">
    <source>
        <dbReference type="EMBL" id="OUJ71613.1"/>
    </source>
</evidence>
<evidence type="ECO:0000259" key="6">
    <source>
        <dbReference type="Pfam" id="PF07980"/>
    </source>
</evidence>
<evidence type="ECO:0000256" key="1">
    <source>
        <dbReference type="ARBA" id="ARBA00004442"/>
    </source>
</evidence>
<keyword evidence="5" id="KW-0998">Cell outer membrane</keyword>
<dbReference type="AlphaFoldDB" id="A0A243W8X5"/>
<keyword evidence="4" id="KW-0472">Membrane</keyword>
<sequence>MKRIFRPTFLAAAIAGSLGVSSCKDYLEVNPTAVDTPETIFSNVSGATSAIIGAYDPLSGDAGYGNRLSSYYPFDSDEMQSSQGGDDAGSGRRGIARYTSVTTNAEVLNPWNQLYQGIERANLCIKYVPEMTQYNSGTDMIAVRRIHGEALTLRAQYYFELVRNWGDVPEPRTPSVTGQDFNLPRTDRDVIFDHLLDDLALAQTLVPWRSEVASDERITKGAVKALRARIAMYRGGYSLRQNGQVSRPSNYKDFYTIARNECSELMANRGQHTLNASYEETFRSINELRVEAAHEIMFQVGMGGASAASDSKLGYYNGPRITASPKYGQSSGAVTVLPTYFYAFDSLDTRRDVTIAPYTIGSTDNQALTTLISMYDGKFRRDWRLPLVPAVSVQSLNYNWPLIRFADVLLMFAEAQNDLAGPTVAYNGITATQALMEVRLRGFKANAKAAGTPPTDQAGFFNAIVNERFVEFGGEGIRKYDLIRWNLLGTKLAEAKATMRAWIADQTASSPYAKIPLVMYYTVVNGQAKYSRSLYRPTPATKPAGTTNVNWRSSITEARIADIASGYTTNRQLLPIPASAITTNPNLVQNPGY</sequence>
<comment type="subcellular location">
    <subcellularLocation>
        <location evidence="1">Cell outer membrane</location>
    </subcellularLocation>
</comment>
<dbReference type="Gene3D" id="1.25.40.390">
    <property type="match status" value="1"/>
</dbReference>
<evidence type="ECO:0000256" key="5">
    <source>
        <dbReference type="ARBA" id="ARBA00023237"/>
    </source>
</evidence>
<evidence type="ECO:0000256" key="2">
    <source>
        <dbReference type="ARBA" id="ARBA00006275"/>
    </source>
</evidence>
<evidence type="ECO:0000256" key="3">
    <source>
        <dbReference type="ARBA" id="ARBA00022729"/>
    </source>
</evidence>
<dbReference type="EMBL" id="MTSE01000015">
    <property type="protein sequence ID" value="OUJ71613.1"/>
    <property type="molecule type" value="Genomic_DNA"/>
</dbReference>
<keyword evidence="9" id="KW-1185">Reference proteome</keyword>
<comment type="caution">
    <text evidence="8">The sequence shown here is derived from an EMBL/GenBank/DDBJ whole genome shotgun (WGS) entry which is preliminary data.</text>
</comment>
<dbReference type="Pfam" id="PF14322">
    <property type="entry name" value="SusD-like_3"/>
    <property type="match status" value="1"/>
</dbReference>
<dbReference type="InterPro" id="IPR011990">
    <property type="entry name" value="TPR-like_helical_dom_sf"/>
</dbReference>
<dbReference type="RefSeq" id="WP_086596128.1">
    <property type="nucleotide sequence ID" value="NZ_MTSE01000015.1"/>
</dbReference>
<protein>
    <recommendedName>
        <fullName evidence="10">RagB/SusD family nutrient uptake outer membrane protein</fullName>
    </recommendedName>
</protein>
<evidence type="ECO:0000313" key="9">
    <source>
        <dbReference type="Proteomes" id="UP000194873"/>
    </source>
</evidence>
<dbReference type="SUPFAM" id="SSF48452">
    <property type="entry name" value="TPR-like"/>
    <property type="match status" value="1"/>
</dbReference>
<dbReference type="Pfam" id="PF07980">
    <property type="entry name" value="SusD_RagB"/>
    <property type="match status" value="1"/>
</dbReference>
<comment type="similarity">
    <text evidence="2">Belongs to the SusD family.</text>
</comment>
<evidence type="ECO:0008006" key="10">
    <source>
        <dbReference type="Google" id="ProtNLM"/>
    </source>
</evidence>
<dbReference type="Proteomes" id="UP000194873">
    <property type="component" value="Unassembled WGS sequence"/>
</dbReference>
<keyword evidence="3" id="KW-0732">Signal</keyword>
<organism evidence="8 9">
    <name type="scientific">Hymenobacter crusticola</name>
    <dbReference type="NCBI Taxonomy" id="1770526"/>
    <lineage>
        <taxon>Bacteria</taxon>
        <taxon>Pseudomonadati</taxon>
        <taxon>Bacteroidota</taxon>
        <taxon>Cytophagia</taxon>
        <taxon>Cytophagales</taxon>
        <taxon>Hymenobacteraceae</taxon>
        <taxon>Hymenobacter</taxon>
    </lineage>
</organism>
<proteinExistence type="inferred from homology"/>
<dbReference type="GO" id="GO:0009279">
    <property type="term" value="C:cell outer membrane"/>
    <property type="evidence" value="ECO:0007669"/>
    <property type="project" value="UniProtKB-SubCell"/>
</dbReference>
<feature type="domain" description="SusD-like N-terminal" evidence="7">
    <location>
        <begin position="26"/>
        <end position="230"/>
    </location>
</feature>
<evidence type="ECO:0000256" key="4">
    <source>
        <dbReference type="ARBA" id="ARBA00023136"/>
    </source>
</evidence>
<reference evidence="8 9" key="1">
    <citation type="submission" date="2017-01" db="EMBL/GenBank/DDBJ databases">
        <title>A new Hymenobacter.</title>
        <authorList>
            <person name="Liang Y."/>
            <person name="Feng F."/>
        </authorList>
    </citation>
    <scope>NUCLEOTIDE SEQUENCE [LARGE SCALE GENOMIC DNA]</scope>
    <source>
        <strain evidence="8">MIMBbqt21</strain>
    </source>
</reference>
<accession>A0A243W8X5</accession>
<gene>
    <name evidence="8" type="ORF">BXP70_21245</name>
</gene>
<name>A0A243W8X5_9BACT</name>
<dbReference type="InterPro" id="IPR012944">
    <property type="entry name" value="SusD_RagB_dom"/>
</dbReference>
<dbReference type="OrthoDB" id="9792139at2"/>
<dbReference type="InterPro" id="IPR033985">
    <property type="entry name" value="SusD-like_N"/>
</dbReference>